<gene>
    <name evidence="2" type="ORF">APR40_12765</name>
    <name evidence="1" type="ORF">BHS39_12800</name>
</gene>
<accession>A0A2N0TVE2</accession>
<dbReference type="Proteomes" id="UP000176009">
    <property type="component" value="Unassembled WGS sequence"/>
</dbReference>
<dbReference type="OrthoDB" id="1451415at2"/>
<reference evidence="1 3" key="2">
    <citation type="submission" date="2016-09" db="EMBL/GenBank/DDBJ databases">
        <title>Genome Sequence of Salegentibacter salarius,Isolated from a Marine Solar Saltern of the Yellow Sea in South Korea.</title>
        <authorList>
            <person name="Zheng Q."/>
            <person name="Liu Y."/>
        </authorList>
    </citation>
    <scope>NUCLEOTIDE SEQUENCE [LARGE SCALE GENOMIC DNA]</scope>
    <source>
        <strain evidence="1 3">KCTC 12974</strain>
    </source>
</reference>
<organism evidence="2 4">
    <name type="scientific">Salegentibacter salarius</name>
    <dbReference type="NCBI Taxonomy" id="435906"/>
    <lineage>
        <taxon>Bacteria</taxon>
        <taxon>Pseudomonadati</taxon>
        <taxon>Bacteroidota</taxon>
        <taxon>Flavobacteriia</taxon>
        <taxon>Flavobacteriales</taxon>
        <taxon>Flavobacteriaceae</taxon>
        <taxon>Salegentibacter</taxon>
    </lineage>
</organism>
<protein>
    <submittedName>
        <fullName evidence="2">Uncharacterized protein</fullName>
    </submittedName>
</protein>
<dbReference type="EMBL" id="LKTR01000022">
    <property type="protein sequence ID" value="PKD18676.1"/>
    <property type="molecule type" value="Genomic_DNA"/>
</dbReference>
<dbReference type="RefSeq" id="WP_070054232.1">
    <property type="nucleotide sequence ID" value="NZ_FVZF01000026.1"/>
</dbReference>
<sequence length="163" mass="18986">MLFTFLILQSCIITTHSVKEIKTSELNSAEDKSDYTSFKFSSPIKVQKTRDWFRNYFALEGEDDLMNFETSFLKGSDHEFIVTVFDYSDREQYMDLTGLFFGGGVETRESDLKFFVGITVTDKTGVDHLAESSIFQKPLLEQLAEIREEFRNFTENNPDQKFF</sequence>
<keyword evidence="3" id="KW-1185">Reference proteome</keyword>
<evidence type="ECO:0000313" key="3">
    <source>
        <dbReference type="Proteomes" id="UP000176009"/>
    </source>
</evidence>
<dbReference type="Proteomes" id="UP000232533">
    <property type="component" value="Unassembled WGS sequence"/>
</dbReference>
<dbReference type="AlphaFoldDB" id="A0A2N0TVE2"/>
<comment type="caution">
    <text evidence="2">The sequence shown here is derived from an EMBL/GenBank/DDBJ whole genome shotgun (WGS) entry which is preliminary data.</text>
</comment>
<evidence type="ECO:0000313" key="1">
    <source>
        <dbReference type="EMBL" id="OEY72470.1"/>
    </source>
</evidence>
<evidence type="ECO:0000313" key="4">
    <source>
        <dbReference type="Proteomes" id="UP000232533"/>
    </source>
</evidence>
<reference evidence="2 4" key="1">
    <citation type="submission" date="2015-10" db="EMBL/GenBank/DDBJ databases">
        <title>Draft genome sequence of Salegentibacter salinarum KCTC 12975.</title>
        <authorList>
            <person name="Lin W."/>
            <person name="Zheng Q."/>
        </authorList>
    </citation>
    <scope>NUCLEOTIDE SEQUENCE [LARGE SCALE GENOMIC DNA]</scope>
    <source>
        <strain evidence="2 4">KCTC 12974</strain>
    </source>
</reference>
<name>A0A2N0TVE2_9FLAO</name>
<dbReference type="EMBL" id="MJBR01000019">
    <property type="protein sequence ID" value="OEY72470.1"/>
    <property type="molecule type" value="Genomic_DNA"/>
</dbReference>
<evidence type="ECO:0000313" key="2">
    <source>
        <dbReference type="EMBL" id="PKD18676.1"/>
    </source>
</evidence>
<proteinExistence type="predicted"/>